<evidence type="ECO:0000313" key="2">
    <source>
        <dbReference type="Proteomes" id="UP000204391"/>
    </source>
</evidence>
<accession>A0A221MFF1</accession>
<evidence type="ECO:0008006" key="3">
    <source>
        <dbReference type="Google" id="ProtNLM"/>
    </source>
</evidence>
<dbReference type="AlphaFoldDB" id="A0A221MFF1"/>
<keyword evidence="2" id="KW-1185">Reference proteome</keyword>
<dbReference type="KEGG" id="vne:CFK40_15720"/>
<dbReference type="EMBL" id="CP022437">
    <property type="protein sequence ID" value="ASN06364.1"/>
    <property type="molecule type" value="Genomic_DNA"/>
</dbReference>
<dbReference type="OrthoDB" id="9839622at2"/>
<evidence type="ECO:0000313" key="1">
    <source>
        <dbReference type="EMBL" id="ASN06364.1"/>
    </source>
</evidence>
<proteinExistence type="predicted"/>
<name>A0A221MFF1_9BACI</name>
<dbReference type="RefSeq" id="WP_089533362.1">
    <property type="nucleotide sequence ID" value="NZ_CP022437.1"/>
</dbReference>
<protein>
    <recommendedName>
        <fullName evidence="3">Addiction module toxin RelE</fullName>
    </recommendedName>
</protein>
<gene>
    <name evidence="1" type="ORF">CFK40_15720</name>
</gene>
<dbReference type="Proteomes" id="UP000204391">
    <property type="component" value="Chromosome"/>
</dbReference>
<sequence>MNMGNEFWHEEIINFDLTIIAAQIQDFDVFYDSFTDSINKAKQKPFRPGWDLRYDLKEWFEYKFFSMKDPSLKDKPDMRFVYYYDRDYKNIYILAVGWRNAKETRSSDEQQSIFYIASERLKNYNPGCWRKIR</sequence>
<reference evidence="1 2" key="1">
    <citation type="journal article" date="2003" name="Int. J. Syst. Evol. Microbiol.">
        <title>Virgibacillus carmonensis sp. nov., Virgibacillus necropolis sp. nov. and Virgibacillus picturae sp. nov., three novel species isolated from deteriorated mural paintings, transfer of the species of the genus salibacillus to Virgibacillus, as Virgibacillus marismortui comb. nov. and Virgibacillus salexigens comb. nov., and emended description of the genus Virgibacillus.</title>
        <authorList>
            <person name="Heyrman J."/>
            <person name="Logan N.A."/>
            <person name="Busse H.J."/>
            <person name="Balcaen A."/>
            <person name="Lebbe L."/>
            <person name="Rodriguez-Diaz M."/>
            <person name="Swings J."/>
            <person name="De Vos P."/>
        </authorList>
    </citation>
    <scope>NUCLEOTIDE SEQUENCE [LARGE SCALE GENOMIC DNA]</scope>
    <source>
        <strain evidence="1 2">LMG 19488</strain>
    </source>
</reference>
<organism evidence="1 2">
    <name type="scientific">Virgibacillus necropolis</name>
    <dbReference type="NCBI Taxonomy" id="163877"/>
    <lineage>
        <taxon>Bacteria</taxon>
        <taxon>Bacillati</taxon>
        <taxon>Bacillota</taxon>
        <taxon>Bacilli</taxon>
        <taxon>Bacillales</taxon>
        <taxon>Bacillaceae</taxon>
        <taxon>Virgibacillus</taxon>
    </lineage>
</organism>